<accession>A0A8H3G3X4</accession>
<feature type="compositionally biased region" description="Basic and acidic residues" evidence="1">
    <location>
        <begin position="224"/>
        <end position="245"/>
    </location>
</feature>
<dbReference type="OrthoDB" id="5320482at2759"/>
<organism evidence="2 3">
    <name type="scientific">Imshaugia aleurites</name>
    <dbReference type="NCBI Taxonomy" id="172621"/>
    <lineage>
        <taxon>Eukaryota</taxon>
        <taxon>Fungi</taxon>
        <taxon>Dikarya</taxon>
        <taxon>Ascomycota</taxon>
        <taxon>Pezizomycotina</taxon>
        <taxon>Lecanoromycetes</taxon>
        <taxon>OSLEUM clade</taxon>
        <taxon>Lecanoromycetidae</taxon>
        <taxon>Lecanorales</taxon>
        <taxon>Lecanorineae</taxon>
        <taxon>Parmeliaceae</taxon>
        <taxon>Imshaugia</taxon>
    </lineage>
</organism>
<feature type="compositionally biased region" description="Polar residues" evidence="1">
    <location>
        <begin position="157"/>
        <end position="167"/>
    </location>
</feature>
<feature type="region of interest" description="Disordered" evidence="1">
    <location>
        <begin position="1"/>
        <end position="167"/>
    </location>
</feature>
<name>A0A8H3G3X4_9LECA</name>
<feature type="compositionally biased region" description="Basic and acidic residues" evidence="1">
    <location>
        <begin position="109"/>
        <end position="124"/>
    </location>
</feature>
<feature type="compositionally biased region" description="Basic and acidic residues" evidence="1">
    <location>
        <begin position="47"/>
        <end position="58"/>
    </location>
</feature>
<feature type="compositionally biased region" description="Basic residues" evidence="1">
    <location>
        <begin position="438"/>
        <end position="450"/>
    </location>
</feature>
<comment type="caution">
    <text evidence="2">The sequence shown here is derived from an EMBL/GenBank/DDBJ whole genome shotgun (WGS) entry which is preliminary data.</text>
</comment>
<feature type="compositionally biased region" description="Polar residues" evidence="1">
    <location>
        <begin position="90"/>
        <end position="105"/>
    </location>
</feature>
<feature type="compositionally biased region" description="Acidic residues" evidence="1">
    <location>
        <begin position="425"/>
        <end position="434"/>
    </location>
</feature>
<dbReference type="EMBL" id="CAJPDT010000083">
    <property type="protein sequence ID" value="CAF9935340.1"/>
    <property type="molecule type" value="Genomic_DNA"/>
</dbReference>
<evidence type="ECO:0000313" key="3">
    <source>
        <dbReference type="Proteomes" id="UP000664534"/>
    </source>
</evidence>
<feature type="region of interest" description="Disordered" evidence="1">
    <location>
        <begin position="421"/>
        <end position="581"/>
    </location>
</feature>
<evidence type="ECO:0000256" key="1">
    <source>
        <dbReference type="SAM" id="MobiDB-lite"/>
    </source>
</evidence>
<dbReference type="Proteomes" id="UP000664534">
    <property type="component" value="Unassembled WGS sequence"/>
</dbReference>
<feature type="compositionally biased region" description="Acidic residues" evidence="1">
    <location>
        <begin position="456"/>
        <end position="475"/>
    </location>
</feature>
<reference evidence="2" key="1">
    <citation type="submission" date="2021-03" db="EMBL/GenBank/DDBJ databases">
        <authorList>
            <person name="Tagirdzhanova G."/>
        </authorList>
    </citation>
    <scope>NUCLEOTIDE SEQUENCE</scope>
</reference>
<feature type="compositionally biased region" description="Polar residues" evidence="1">
    <location>
        <begin position="7"/>
        <end position="17"/>
    </location>
</feature>
<dbReference type="AlphaFoldDB" id="A0A8H3G3X4"/>
<feature type="compositionally biased region" description="Basic and acidic residues" evidence="1">
    <location>
        <begin position="559"/>
        <end position="569"/>
    </location>
</feature>
<gene>
    <name evidence="2" type="ORF">IMSHALPRED_010190</name>
</gene>
<feature type="compositionally biased region" description="Polar residues" evidence="1">
    <location>
        <begin position="128"/>
        <end position="145"/>
    </location>
</feature>
<feature type="region of interest" description="Disordered" evidence="1">
    <location>
        <begin position="180"/>
        <end position="269"/>
    </location>
</feature>
<evidence type="ECO:0000313" key="2">
    <source>
        <dbReference type="EMBL" id="CAF9935340.1"/>
    </source>
</evidence>
<keyword evidence="3" id="KW-1185">Reference proteome</keyword>
<proteinExistence type="predicted"/>
<feature type="compositionally biased region" description="Basic and acidic residues" evidence="1">
    <location>
        <begin position="476"/>
        <end position="500"/>
    </location>
</feature>
<feature type="compositionally biased region" description="Basic and acidic residues" evidence="1">
    <location>
        <begin position="73"/>
        <end position="86"/>
    </location>
</feature>
<protein>
    <submittedName>
        <fullName evidence="2">Uncharacterized protein</fullName>
    </submittedName>
</protein>
<sequence length="724" mass="79371">MEKAQWSPINSEPTTAGLSPGAKKQHPGLTRLPINFSNGAPIRAKKQYTEPPRRHTPERPPVVNNLTLSADLPAKEAESRSSRPREAGLVSNSSITQTDSSTPRTTCLPDEHTSERRVEGKRYDMGSNGHSTASVPTSRAGTQTPKADHQAGVSTMPKRTQPQKPGPIQTTKELYQAFNIRPPAPDPIASENNSNAIKMNEPRQGSAKRTPGLSDNPASFTRESPIEHSAGTREVHIIPGKDRQPIEINGESSSSSGDDAAQLPAGAGRKAEEVIENAGGPLVDEPDHLGTTTDLPDDHPIEWLAEAKETFQHSLPPFVTKQKVGVRRMVELPLAEGQQHAEKVEVVYRSWDAVHTFASIDVNDKRFIVKVFRGGATPYRPWVGPHIGFSETALAYSKQVPRGPKTVAVAQGKRGSLLPKGWALTEEDERDDDYSPASRRKSAPVRRRPRLNYDLNNEEEALDEDPFPEDSYQIEEEVHFERSSIEGDHAAPEPTGDPRLDTSISTTQPPSKLINALKKSLRLPKEQDALPRPKQIKRRSVGGQGATTDSGGNKRQKHKADFSSDSEHSAHHKRAKASKAIPHRTVSTNAATLKSAFQVSKHEDPTLDTQTLSPYKQSQTTLRIALVPYPMQSAIQRLRSCMTMATFFSTVIGVSGYKGDKGRIFGITATFDCKLDDDADKSMVIREEWPDSFDVFLETVDGAESWTEEGGKCGVAINLLLTEG</sequence>